<dbReference type="NCBIfam" id="TIGR00996">
    <property type="entry name" value="Mtu_fam_mce"/>
    <property type="match status" value="1"/>
</dbReference>
<name>A0A3A5HBB1_9ACTN</name>
<accession>A0A3A5HBB1</accession>
<keyword evidence="4" id="KW-1185">Reference proteome</keyword>
<evidence type="ECO:0000259" key="2">
    <source>
        <dbReference type="Pfam" id="PF11887"/>
    </source>
</evidence>
<evidence type="ECO:0000313" key="4">
    <source>
        <dbReference type="Proteomes" id="UP000276542"/>
    </source>
</evidence>
<dbReference type="PANTHER" id="PTHR33371:SF4">
    <property type="entry name" value="INTERMEMBRANE PHOSPHOLIPID TRANSPORT SYSTEM BINDING PROTEIN MLAD"/>
    <property type="match status" value="1"/>
</dbReference>
<dbReference type="AlphaFoldDB" id="A0A3A5HBB1"/>
<gene>
    <name evidence="3" type="ORF">D4739_11025</name>
</gene>
<organism evidence="3 4">
    <name type="scientific">Nocardioides cavernaquae</name>
    <dbReference type="NCBI Taxonomy" id="2321396"/>
    <lineage>
        <taxon>Bacteria</taxon>
        <taxon>Bacillati</taxon>
        <taxon>Actinomycetota</taxon>
        <taxon>Actinomycetes</taxon>
        <taxon>Propionibacteriales</taxon>
        <taxon>Nocardioidaceae</taxon>
        <taxon>Nocardioides</taxon>
    </lineage>
</organism>
<evidence type="ECO:0000259" key="1">
    <source>
        <dbReference type="Pfam" id="PF02470"/>
    </source>
</evidence>
<dbReference type="InterPro" id="IPR024516">
    <property type="entry name" value="Mce_C"/>
</dbReference>
<dbReference type="EMBL" id="QYRP01000002">
    <property type="protein sequence ID" value="RJS46695.1"/>
    <property type="molecule type" value="Genomic_DNA"/>
</dbReference>
<dbReference type="RefSeq" id="WP_120060666.1">
    <property type="nucleotide sequence ID" value="NZ_QYRP01000002.1"/>
</dbReference>
<dbReference type="InterPro" id="IPR003399">
    <property type="entry name" value="Mce/MlaD"/>
</dbReference>
<proteinExistence type="predicted"/>
<dbReference type="GO" id="GO:0005576">
    <property type="term" value="C:extracellular region"/>
    <property type="evidence" value="ECO:0007669"/>
    <property type="project" value="TreeGrafter"/>
</dbReference>
<feature type="domain" description="Mammalian cell entry C-terminal" evidence="2">
    <location>
        <begin position="113"/>
        <end position="289"/>
    </location>
</feature>
<protein>
    <submittedName>
        <fullName evidence="3">MCE family protein</fullName>
    </submittedName>
</protein>
<evidence type="ECO:0000313" key="3">
    <source>
        <dbReference type="EMBL" id="RJS46695.1"/>
    </source>
</evidence>
<dbReference type="InterPro" id="IPR052336">
    <property type="entry name" value="MlaD_Phospholipid_Transporter"/>
</dbReference>
<dbReference type="Pfam" id="PF02470">
    <property type="entry name" value="MlaD"/>
    <property type="match status" value="1"/>
</dbReference>
<reference evidence="4" key="1">
    <citation type="submission" date="2018-09" db="EMBL/GenBank/DDBJ databases">
        <authorList>
            <person name="Zhu H."/>
        </authorList>
    </citation>
    <scope>NUCLEOTIDE SEQUENCE [LARGE SCALE GENOMIC DNA]</scope>
    <source>
        <strain evidence="4">K1W22B-1</strain>
    </source>
</reference>
<dbReference type="Pfam" id="PF11887">
    <property type="entry name" value="Mce4_CUP1"/>
    <property type="match status" value="1"/>
</dbReference>
<dbReference type="InterPro" id="IPR005693">
    <property type="entry name" value="Mce"/>
</dbReference>
<comment type="caution">
    <text evidence="3">The sequence shown here is derived from an EMBL/GenBank/DDBJ whole genome shotgun (WGS) entry which is preliminary data.</text>
</comment>
<dbReference type="PANTHER" id="PTHR33371">
    <property type="entry name" value="INTERMEMBRANE PHOSPHOLIPID TRANSPORT SYSTEM BINDING PROTEIN MLAD-RELATED"/>
    <property type="match status" value="1"/>
</dbReference>
<feature type="domain" description="Mce/MlaD" evidence="1">
    <location>
        <begin position="33"/>
        <end position="107"/>
    </location>
</feature>
<sequence length="391" mass="39751">MALSKLLTPRRLAIGLVLALVLASVLALRSPSGTEVTARFDSASGLYKGDDVRVLGVKVGTVTSVDAHDGGVDVRFQVEGDQKVPADVRAAIVAPSLVSGRFVQLAPVWTSGPTLEDGAEIPVDRTAVPISFDEVKKELIDLTTALGPESGKQGSLNEAITTIEANLADGNSGELRASVAALHDAAAALSSGRTNLFDTVHNLNQFTRNLAVHDAAVGGFTTQLDNVATVLRDNRTQVTGAVRDLRVALRASAGVLGKNQAQLTRALNGTTELTGTVASRADELAGVLHVAPHSLMGLYNIVDRQAITGRAVLANVDSLAALLCSAVLGAGGTAETCRAAILPLVNLLGLEKAGEALPGGVGAALTGGSGAAAPGVDQLVNGLLGQVGGLL</sequence>
<dbReference type="Proteomes" id="UP000276542">
    <property type="component" value="Unassembled WGS sequence"/>
</dbReference>